<dbReference type="InterPro" id="IPR050194">
    <property type="entry name" value="Glycosyltransferase_grp1"/>
</dbReference>
<dbReference type="AlphaFoldDB" id="A0A1S1Z4M5"/>
<feature type="domain" description="Glycosyl transferase family 1" evidence="1">
    <location>
        <begin position="222"/>
        <end position="385"/>
    </location>
</feature>
<name>A0A1S1Z4M5_FLAPC</name>
<reference evidence="3 4" key="1">
    <citation type="journal article" date="2012" name="Int. J. Syst. Evol. Microbiol.">
        <title>Flammeovirga pacifica sp. nov., isolated from deep-sea sediment.</title>
        <authorList>
            <person name="Xu H."/>
            <person name="Fu Y."/>
            <person name="Yang N."/>
            <person name="Ding Z."/>
            <person name="Lai Q."/>
            <person name="Zeng R."/>
        </authorList>
    </citation>
    <scope>NUCLEOTIDE SEQUENCE [LARGE SCALE GENOMIC DNA]</scope>
    <source>
        <strain evidence="4">DSM 24597 / LMG 26175 / WPAGA1</strain>
    </source>
</reference>
<dbReference type="EMBL" id="JRYR02000001">
    <property type="protein sequence ID" value="OHX68230.1"/>
    <property type="molecule type" value="Genomic_DNA"/>
</dbReference>
<dbReference type="InterPro" id="IPR001296">
    <property type="entry name" value="Glyco_trans_1"/>
</dbReference>
<dbReference type="GO" id="GO:0016757">
    <property type="term" value="F:glycosyltransferase activity"/>
    <property type="evidence" value="ECO:0007669"/>
    <property type="project" value="InterPro"/>
</dbReference>
<evidence type="ECO:0000259" key="2">
    <source>
        <dbReference type="Pfam" id="PF13439"/>
    </source>
</evidence>
<dbReference type="Gene3D" id="3.40.50.2000">
    <property type="entry name" value="Glycogen Phosphorylase B"/>
    <property type="match status" value="2"/>
</dbReference>
<evidence type="ECO:0008006" key="5">
    <source>
        <dbReference type="Google" id="ProtNLM"/>
    </source>
</evidence>
<dbReference type="SUPFAM" id="SSF53756">
    <property type="entry name" value="UDP-Glycosyltransferase/glycogen phosphorylase"/>
    <property type="match status" value="1"/>
</dbReference>
<dbReference type="InterPro" id="IPR028098">
    <property type="entry name" value="Glyco_trans_4-like_N"/>
</dbReference>
<gene>
    <name evidence="3" type="ORF">NH26_18700</name>
</gene>
<comment type="caution">
    <text evidence="3">The sequence shown here is derived from an EMBL/GenBank/DDBJ whole genome shotgun (WGS) entry which is preliminary data.</text>
</comment>
<dbReference type="STRING" id="915059.NH26_18700"/>
<dbReference type="Proteomes" id="UP000179797">
    <property type="component" value="Unassembled WGS sequence"/>
</dbReference>
<dbReference type="Pfam" id="PF13439">
    <property type="entry name" value="Glyco_transf_4"/>
    <property type="match status" value="1"/>
</dbReference>
<keyword evidence="4" id="KW-1185">Reference proteome</keyword>
<dbReference type="Pfam" id="PF00534">
    <property type="entry name" value="Glycos_transf_1"/>
    <property type="match status" value="1"/>
</dbReference>
<accession>A0A1S1Z4M5</accession>
<evidence type="ECO:0000313" key="3">
    <source>
        <dbReference type="EMBL" id="OHX68230.1"/>
    </source>
</evidence>
<dbReference type="PANTHER" id="PTHR45947">
    <property type="entry name" value="SULFOQUINOVOSYL TRANSFERASE SQD2"/>
    <property type="match status" value="1"/>
</dbReference>
<sequence length="411" mass="46864">MYKFVQQSNILLFTSTKKKGDFFLMNKIKILRIIARLNVGGPAIHTSILSEQLNNDKFNTLLVAGKVPENEGDMSYIAEERGVKVRYLNTLQRELSPINDLKSILEIDKIIREYQPDIIHTHTAKAGFVGRAAVVLNNFLRRKKIKAVHTFHGHVFDGYFSPIKTKIFLFIERFLGHFTDVIITITNKQQKEILSLGIGTPPKHHMIPLGLDLNKFFQNSEKNFLHKKYNIEKDIKLVGIVARFTQIKNLKLFIDTAKIILNNRNDVHFFMVGDGEDRDMLENYSSQLNLEKNITFTGFLKDLPSIYSSLDLVLLTSNNEGSPVSIIEAMTNGKSVVSTAVGGVPDLFTDFGKEFLVDKNDANAMAKASLKLLNNDNLNSRFIQEHQDPTYKKYNYSRLVNDLTKTYKELT</sequence>
<dbReference type="PANTHER" id="PTHR45947:SF3">
    <property type="entry name" value="SULFOQUINOVOSYL TRANSFERASE SQD2"/>
    <property type="match status" value="1"/>
</dbReference>
<protein>
    <recommendedName>
        <fullName evidence="5">Glycosyltransferase family 1 protein</fullName>
    </recommendedName>
</protein>
<feature type="domain" description="Glycosyltransferase subfamily 4-like N-terminal" evidence="2">
    <location>
        <begin position="39"/>
        <end position="214"/>
    </location>
</feature>
<proteinExistence type="predicted"/>
<evidence type="ECO:0000313" key="4">
    <source>
        <dbReference type="Proteomes" id="UP000179797"/>
    </source>
</evidence>
<organism evidence="3 4">
    <name type="scientific">Flammeovirga pacifica</name>
    <dbReference type="NCBI Taxonomy" id="915059"/>
    <lineage>
        <taxon>Bacteria</taxon>
        <taxon>Pseudomonadati</taxon>
        <taxon>Bacteroidota</taxon>
        <taxon>Cytophagia</taxon>
        <taxon>Cytophagales</taxon>
        <taxon>Flammeovirgaceae</taxon>
        <taxon>Flammeovirga</taxon>
    </lineage>
</organism>
<evidence type="ECO:0000259" key="1">
    <source>
        <dbReference type="Pfam" id="PF00534"/>
    </source>
</evidence>
<dbReference type="RefSeq" id="WP_044223485.1">
    <property type="nucleotide sequence ID" value="NZ_JRYR02000001.1"/>
</dbReference>